<name>A0A9P6AKR0_9AGAM</name>
<gene>
    <name evidence="1" type="ORF">BS47DRAFT_1373855</name>
</gene>
<sequence>MHTSTWVTQKTPDNWEKLCKDMFMRFVYYIKIFDIPAKLIINADQTGVCLIPAGNKTWAPTGSKQVNTFAKDEKVLLSINSHAAGEEMGILWTPGGDNHWSSLEAMQSWTDNVLVPYITRIKKDLALPLTQRAILLIDSWSVHRSEDYHNWMKDKHALIKIGYIPAGCAPSLS</sequence>
<dbReference type="OrthoDB" id="3341102at2759"/>
<organism evidence="1 2">
    <name type="scientific">Hydnum rufescens UP504</name>
    <dbReference type="NCBI Taxonomy" id="1448309"/>
    <lineage>
        <taxon>Eukaryota</taxon>
        <taxon>Fungi</taxon>
        <taxon>Dikarya</taxon>
        <taxon>Basidiomycota</taxon>
        <taxon>Agaricomycotina</taxon>
        <taxon>Agaricomycetes</taxon>
        <taxon>Cantharellales</taxon>
        <taxon>Hydnaceae</taxon>
        <taxon>Hydnum</taxon>
    </lineage>
</organism>
<accession>A0A9P6AKR0</accession>
<dbReference type="AlphaFoldDB" id="A0A9P6AKR0"/>
<proteinExistence type="predicted"/>
<dbReference type="EMBL" id="MU129076">
    <property type="protein sequence ID" value="KAF9507634.1"/>
    <property type="molecule type" value="Genomic_DNA"/>
</dbReference>
<dbReference type="Proteomes" id="UP000886523">
    <property type="component" value="Unassembled WGS sequence"/>
</dbReference>
<protein>
    <submittedName>
        <fullName evidence="1">Uncharacterized protein</fullName>
    </submittedName>
</protein>
<keyword evidence="2" id="KW-1185">Reference proteome</keyword>
<evidence type="ECO:0000313" key="2">
    <source>
        <dbReference type="Proteomes" id="UP000886523"/>
    </source>
</evidence>
<comment type="caution">
    <text evidence="1">The sequence shown here is derived from an EMBL/GenBank/DDBJ whole genome shotgun (WGS) entry which is preliminary data.</text>
</comment>
<reference evidence="1" key="1">
    <citation type="journal article" date="2020" name="Nat. Commun.">
        <title>Large-scale genome sequencing of mycorrhizal fungi provides insights into the early evolution of symbiotic traits.</title>
        <authorList>
            <person name="Miyauchi S."/>
            <person name="Kiss E."/>
            <person name="Kuo A."/>
            <person name="Drula E."/>
            <person name="Kohler A."/>
            <person name="Sanchez-Garcia M."/>
            <person name="Morin E."/>
            <person name="Andreopoulos B."/>
            <person name="Barry K.W."/>
            <person name="Bonito G."/>
            <person name="Buee M."/>
            <person name="Carver A."/>
            <person name="Chen C."/>
            <person name="Cichocki N."/>
            <person name="Clum A."/>
            <person name="Culley D."/>
            <person name="Crous P.W."/>
            <person name="Fauchery L."/>
            <person name="Girlanda M."/>
            <person name="Hayes R.D."/>
            <person name="Keri Z."/>
            <person name="LaButti K."/>
            <person name="Lipzen A."/>
            <person name="Lombard V."/>
            <person name="Magnuson J."/>
            <person name="Maillard F."/>
            <person name="Murat C."/>
            <person name="Nolan M."/>
            <person name="Ohm R.A."/>
            <person name="Pangilinan J."/>
            <person name="Pereira M.F."/>
            <person name="Perotto S."/>
            <person name="Peter M."/>
            <person name="Pfister S."/>
            <person name="Riley R."/>
            <person name="Sitrit Y."/>
            <person name="Stielow J.B."/>
            <person name="Szollosi G."/>
            <person name="Zifcakova L."/>
            <person name="Stursova M."/>
            <person name="Spatafora J.W."/>
            <person name="Tedersoo L."/>
            <person name="Vaario L.M."/>
            <person name="Yamada A."/>
            <person name="Yan M."/>
            <person name="Wang P."/>
            <person name="Xu J."/>
            <person name="Bruns T."/>
            <person name="Baldrian P."/>
            <person name="Vilgalys R."/>
            <person name="Dunand C."/>
            <person name="Henrissat B."/>
            <person name="Grigoriev I.V."/>
            <person name="Hibbett D."/>
            <person name="Nagy L.G."/>
            <person name="Martin F.M."/>
        </authorList>
    </citation>
    <scope>NUCLEOTIDE SEQUENCE</scope>
    <source>
        <strain evidence="1">UP504</strain>
    </source>
</reference>
<evidence type="ECO:0000313" key="1">
    <source>
        <dbReference type="EMBL" id="KAF9507634.1"/>
    </source>
</evidence>